<keyword evidence="4" id="KW-1185">Reference proteome</keyword>
<dbReference type="InterPro" id="IPR050987">
    <property type="entry name" value="AtrR-like"/>
</dbReference>
<dbReference type="GeneID" id="25779709"/>
<accession>G9P2Z4</accession>
<protein>
    <recommendedName>
        <fullName evidence="2">Zn(2)-C6 fungal-type domain-containing protein</fullName>
    </recommendedName>
</protein>
<dbReference type="SMART" id="SM00066">
    <property type="entry name" value="GAL4"/>
    <property type="match status" value="1"/>
</dbReference>
<evidence type="ECO:0000313" key="4">
    <source>
        <dbReference type="Proteomes" id="UP000005426"/>
    </source>
</evidence>
<dbReference type="PANTHER" id="PTHR46910">
    <property type="entry name" value="TRANSCRIPTION FACTOR PDR1"/>
    <property type="match status" value="1"/>
</dbReference>
<dbReference type="EMBL" id="ABDG02000026">
    <property type="protein sequence ID" value="EHK42767.1"/>
    <property type="molecule type" value="Genomic_DNA"/>
</dbReference>
<feature type="domain" description="Zn(2)-C6 fungal-type" evidence="2">
    <location>
        <begin position="9"/>
        <end position="39"/>
    </location>
</feature>
<evidence type="ECO:0000259" key="2">
    <source>
        <dbReference type="PROSITE" id="PS50048"/>
    </source>
</evidence>
<dbReference type="Pfam" id="PF00172">
    <property type="entry name" value="Zn_clus"/>
    <property type="match status" value="1"/>
</dbReference>
<dbReference type="OMA" id="QDAFKHE"/>
<evidence type="ECO:0000256" key="1">
    <source>
        <dbReference type="ARBA" id="ARBA00023242"/>
    </source>
</evidence>
<comment type="caution">
    <text evidence="3">The sequence shown here is derived from an EMBL/GenBank/DDBJ whole genome shotgun (WGS) entry which is preliminary data.</text>
</comment>
<dbReference type="GO" id="GO:0008270">
    <property type="term" value="F:zinc ion binding"/>
    <property type="evidence" value="ECO:0007669"/>
    <property type="project" value="InterPro"/>
</dbReference>
<evidence type="ECO:0000313" key="3">
    <source>
        <dbReference type="EMBL" id="EHK42767.1"/>
    </source>
</evidence>
<reference evidence="3 4" key="1">
    <citation type="journal article" date="2011" name="Genome Biol.">
        <title>Comparative genome sequence analysis underscores mycoparasitism as the ancestral life style of Trichoderma.</title>
        <authorList>
            <person name="Kubicek C.P."/>
            <person name="Herrera-Estrella A."/>
            <person name="Seidl-Seiboth V."/>
            <person name="Martinez D.A."/>
            <person name="Druzhinina I.S."/>
            <person name="Thon M."/>
            <person name="Zeilinger S."/>
            <person name="Casas-Flores S."/>
            <person name="Horwitz B.A."/>
            <person name="Mukherjee P.K."/>
            <person name="Mukherjee M."/>
            <person name="Kredics L."/>
            <person name="Alcaraz L.D."/>
            <person name="Aerts A."/>
            <person name="Antal Z."/>
            <person name="Atanasova L."/>
            <person name="Cervantes-Badillo M.G."/>
            <person name="Challacombe J."/>
            <person name="Chertkov O."/>
            <person name="McCluskey K."/>
            <person name="Coulpier F."/>
            <person name="Deshpande N."/>
            <person name="von Doehren H."/>
            <person name="Ebbole D.J."/>
            <person name="Esquivel-Naranjo E.U."/>
            <person name="Fekete E."/>
            <person name="Flipphi M."/>
            <person name="Glaser F."/>
            <person name="Gomez-Rodriguez E.Y."/>
            <person name="Gruber S."/>
            <person name="Han C."/>
            <person name="Henrissat B."/>
            <person name="Hermosa R."/>
            <person name="Hernandez-Onate M."/>
            <person name="Karaffa L."/>
            <person name="Kosti I."/>
            <person name="Le Crom S."/>
            <person name="Lindquist E."/>
            <person name="Lucas S."/>
            <person name="Luebeck M."/>
            <person name="Luebeck P.S."/>
            <person name="Margeot A."/>
            <person name="Metz B."/>
            <person name="Misra M."/>
            <person name="Nevalainen H."/>
            <person name="Omann M."/>
            <person name="Packer N."/>
            <person name="Perrone G."/>
            <person name="Uresti-Rivera E.E."/>
            <person name="Salamov A."/>
            <person name="Schmoll M."/>
            <person name="Seiboth B."/>
            <person name="Shapiro H."/>
            <person name="Sukno S."/>
            <person name="Tamayo-Ramos J.A."/>
            <person name="Tisch D."/>
            <person name="Wiest A."/>
            <person name="Wilkinson H.H."/>
            <person name="Zhang M."/>
            <person name="Coutinho P.M."/>
            <person name="Kenerley C.M."/>
            <person name="Monte E."/>
            <person name="Baker S.E."/>
            <person name="Grigoriev I.V."/>
        </authorList>
    </citation>
    <scope>NUCLEOTIDE SEQUENCE [LARGE SCALE GENOMIC DNA]</scope>
    <source>
        <strain evidence="4">ATCC 20476 / IMI 206040</strain>
    </source>
</reference>
<dbReference type="PANTHER" id="PTHR46910:SF40">
    <property type="entry name" value="ZN(II)2CYS6 TRANSCRIPTION FACTOR (EUROFUNG)"/>
    <property type="match status" value="1"/>
</dbReference>
<dbReference type="InterPro" id="IPR001138">
    <property type="entry name" value="Zn2Cys6_DnaBD"/>
</dbReference>
<dbReference type="HOGENOM" id="CLU_071883_0_0_1"/>
<dbReference type="Gene3D" id="4.10.240.10">
    <property type="entry name" value="Zn(2)-C6 fungal-type DNA-binding domain"/>
    <property type="match status" value="1"/>
</dbReference>
<dbReference type="AlphaFoldDB" id="G9P2Z4"/>
<dbReference type="GO" id="GO:0000981">
    <property type="term" value="F:DNA-binding transcription factor activity, RNA polymerase II-specific"/>
    <property type="evidence" value="ECO:0007669"/>
    <property type="project" value="InterPro"/>
</dbReference>
<dbReference type="PROSITE" id="PS00463">
    <property type="entry name" value="ZN2_CY6_FUNGAL_1"/>
    <property type="match status" value="1"/>
</dbReference>
<dbReference type="SUPFAM" id="SSF57701">
    <property type="entry name" value="Zn2/Cys6 DNA-binding domain"/>
    <property type="match status" value="1"/>
</dbReference>
<dbReference type="PROSITE" id="PS50048">
    <property type="entry name" value="ZN2_CY6_FUNGAL_2"/>
    <property type="match status" value="1"/>
</dbReference>
<dbReference type="KEGG" id="tatv:25779709"/>
<dbReference type="CDD" id="cd00067">
    <property type="entry name" value="GAL4"/>
    <property type="match status" value="1"/>
</dbReference>
<gene>
    <name evidence="3" type="ORF">TRIATDRAFT_285481</name>
</gene>
<organism evidence="3 4">
    <name type="scientific">Hypocrea atroviridis (strain ATCC 20476 / IMI 206040)</name>
    <name type="common">Trichoderma atroviride</name>
    <dbReference type="NCBI Taxonomy" id="452589"/>
    <lineage>
        <taxon>Eukaryota</taxon>
        <taxon>Fungi</taxon>
        <taxon>Dikarya</taxon>
        <taxon>Ascomycota</taxon>
        <taxon>Pezizomycotina</taxon>
        <taxon>Sordariomycetes</taxon>
        <taxon>Hypocreomycetidae</taxon>
        <taxon>Hypocreales</taxon>
        <taxon>Hypocreaceae</taxon>
        <taxon>Trichoderma</taxon>
    </lineage>
</organism>
<sequence>MAPVRGRAACDGCRSRKQKCDEKRPTCSRCRDMKRECVWPKLYKRGPAKGYIEALEQRLAVTEAVLLQLLQVSGDSVLQDAFKHEPGRRTDVLNMASAATTTTDAAGRIEAKKTGTIAHWDNFPLNTADDVKRWAGEVLGHNAGAQAGNRIGSITTNGTALEEANPAVTSFETYPVPSDLLPKSLPEAGSRASTEAFPPRSLEPIATALPTAAEPVLGSGTMFARDIAPQGEVFDLSQDFRRQFVW</sequence>
<dbReference type="Proteomes" id="UP000005426">
    <property type="component" value="Unassembled WGS sequence"/>
</dbReference>
<dbReference type="eggNOG" id="ENOG502SYIX">
    <property type="taxonomic scope" value="Eukaryota"/>
</dbReference>
<proteinExistence type="predicted"/>
<name>G9P2Z4_HYPAI</name>
<keyword evidence="1" id="KW-0539">Nucleus</keyword>
<dbReference type="InterPro" id="IPR036864">
    <property type="entry name" value="Zn2-C6_fun-type_DNA-bd_sf"/>
</dbReference>